<name>A0A1N6AUX3_9ACTN</name>
<feature type="chain" id="PRO_5013042903" evidence="1">
    <location>
        <begin position="28"/>
        <end position="226"/>
    </location>
</feature>
<accession>A0A1N6AUX3</accession>
<dbReference type="AlphaFoldDB" id="A0A1N6AUX3"/>
<dbReference type="EMBL" id="FSQT01000002">
    <property type="protein sequence ID" value="SIN37762.1"/>
    <property type="molecule type" value="Genomic_DNA"/>
</dbReference>
<dbReference type="OrthoDB" id="3297463at2"/>
<dbReference type="PROSITE" id="PS51257">
    <property type="entry name" value="PROKAR_LIPOPROTEIN"/>
    <property type="match status" value="1"/>
</dbReference>
<proteinExistence type="predicted"/>
<dbReference type="RefSeq" id="WP_074317719.1">
    <property type="nucleotide sequence ID" value="NZ_FSQT01000002.1"/>
</dbReference>
<feature type="signal peptide" evidence="1">
    <location>
        <begin position="1"/>
        <end position="27"/>
    </location>
</feature>
<sequence>MHSHRVPGRRLLAALAATAIGCTSALAAGAPASAHHSALQGKPAGPTATFTSVCANAIDVRLANRRNAPATDVVLASIPAGSFTQTVALSPGEKMTVRFPVEGWDGISVTVAGATDPLATYVWQDPGNCASARITTRSTCDTFTVVFTDPPNGDRWTVTFSPNYGKVRTRTVKPGQTVEVTFPGREGQFVVAGYDYWDPESDVFGPWEWEQPADCADGGDDSGDLS</sequence>
<evidence type="ECO:0000313" key="2">
    <source>
        <dbReference type="EMBL" id="SIN37762.1"/>
    </source>
</evidence>
<keyword evidence="1" id="KW-0732">Signal</keyword>
<reference evidence="3" key="1">
    <citation type="submission" date="2016-12" db="EMBL/GenBank/DDBJ databases">
        <authorList>
            <person name="Varghese N."/>
            <person name="Submissions S."/>
        </authorList>
    </citation>
    <scope>NUCLEOTIDE SEQUENCE [LARGE SCALE GENOMIC DNA]</scope>
    <source>
        <strain evidence="3">DSM 45599</strain>
    </source>
</reference>
<gene>
    <name evidence="2" type="ORF">SAMN04489832_6185</name>
</gene>
<evidence type="ECO:0000313" key="3">
    <source>
        <dbReference type="Proteomes" id="UP000185124"/>
    </source>
</evidence>
<dbReference type="Proteomes" id="UP000185124">
    <property type="component" value="Unassembled WGS sequence"/>
</dbReference>
<organism evidence="2 3">
    <name type="scientific">Micromonospora cremea</name>
    <dbReference type="NCBI Taxonomy" id="709881"/>
    <lineage>
        <taxon>Bacteria</taxon>
        <taxon>Bacillati</taxon>
        <taxon>Actinomycetota</taxon>
        <taxon>Actinomycetes</taxon>
        <taxon>Micromonosporales</taxon>
        <taxon>Micromonosporaceae</taxon>
        <taxon>Micromonospora</taxon>
    </lineage>
</organism>
<evidence type="ECO:0000256" key="1">
    <source>
        <dbReference type="SAM" id="SignalP"/>
    </source>
</evidence>
<protein>
    <submittedName>
        <fullName evidence="2">Uncharacterized protein</fullName>
    </submittedName>
</protein>
<keyword evidence="3" id="KW-1185">Reference proteome</keyword>